<evidence type="ECO:0000313" key="7">
    <source>
        <dbReference type="Proteomes" id="UP000075360"/>
    </source>
</evidence>
<feature type="transmembrane region" description="Helical" evidence="4">
    <location>
        <begin position="292"/>
        <end position="310"/>
    </location>
</feature>
<dbReference type="PROSITE" id="PS50850">
    <property type="entry name" value="MFS"/>
    <property type="match status" value="1"/>
</dbReference>
<feature type="transmembrane region" description="Helical" evidence="4">
    <location>
        <begin position="53"/>
        <end position="76"/>
    </location>
</feature>
<proteinExistence type="predicted"/>
<feature type="transmembrane region" description="Helical" evidence="4">
    <location>
        <begin position="175"/>
        <end position="195"/>
    </location>
</feature>
<feature type="transmembrane region" description="Helical" evidence="4">
    <location>
        <begin position="316"/>
        <end position="339"/>
    </location>
</feature>
<sequence length="407" mass="42601">MLLPPSEQPLCVSSQPPLSGVIVLLLAAACGLSVANVYYSAPLLDQIARDFHVAPSMIGSAITATQIGYGFGLLAVVPLGDLLPSRRLILWQGVAASISVAGVALAPSFVFLLISLFAVGLLSVLVQTLVAYAANRAAPTERGRVVGQVTSGVVIGILCARIIAGALTDLIDWRAVYAVSSVLTVVMAVTLTAVLPKQEAPEAQLSYLALIRSTLSLYRDMPILRGRGVMAFLIFAMFNALWAPLVLPLSAPPFSLPHTEIGLFGFAGLTGALGAGRAGAWADHGYARRTTILCFLLAVVSWVFIAGLPFSIWSLIIGVLLLDFAIQAIHVTSQSLILANARGVGSRIVGAYMAFYSLGSAIGAVLSTMIYAYAGWIGVSLFGGLLGLVGFFIAASRKSENRQQGEG</sequence>
<dbReference type="OrthoDB" id="9815356at2"/>
<feature type="transmembrane region" description="Helical" evidence="4">
    <location>
        <begin position="376"/>
        <end position="395"/>
    </location>
</feature>
<feature type="domain" description="Major facilitator superfamily (MFS) profile" evidence="5">
    <location>
        <begin position="19"/>
        <end position="402"/>
    </location>
</feature>
<evidence type="ECO:0000256" key="4">
    <source>
        <dbReference type="SAM" id="Phobius"/>
    </source>
</evidence>
<keyword evidence="2 4" id="KW-1133">Transmembrane helix</keyword>
<evidence type="ECO:0000256" key="2">
    <source>
        <dbReference type="ARBA" id="ARBA00022989"/>
    </source>
</evidence>
<evidence type="ECO:0000313" key="6">
    <source>
        <dbReference type="EMBL" id="KXV60067.1"/>
    </source>
</evidence>
<dbReference type="PANTHER" id="PTHR42910:SF1">
    <property type="entry name" value="MAJOR FACILITATOR SUPERFAMILY (MFS) PROFILE DOMAIN-CONTAINING PROTEIN"/>
    <property type="match status" value="1"/>
</dbReference>
<comment type="caution">
    <text evidence="6">The sequence shown here is derived from an EMBL/GenBank/DDBJ whole genome shotgun (WGS) entry which is preliminary data.</text>
</comment>
<feature type="transmembrane region" description="Helical" evidence="4">
    <location>
        <begin position="261"/>
        <end position="280"/>
    </location>
</feature>
<keyword evidence="3 4" id="KW-0472">Membrane</keyword>
<evidence type="ECO:0000259" key="5">
    <source>
        <dbReference type="PROSITE" id="PS50850"/>
    </source>
</evidence>
<dbReference type="RefSeq" id="WP_061471206.1">
    <property type="nucleotide sequence ID" value="NZ_LHZU01000120.1"/>
</dbReference>
<protein>
    <submittedName>
        <fullName evidence="6">MFS transporter</fullName>
    </submittedName>
</protein>
<name>A0A149U3Y3_9PROT</name>
<dbReference type="AlphaFoldDB" id="A0A149U3Y3"/>
<dbReference type="PATRIC" id="fig|446692.4.peg.3359"/>
<dbReference type="Proteomes" id="UP000075360">
    <property type="component" value="Unassembled WGS sequence"/>
</dbReference>
<evidence type="ECO:0000256" key="1">
    <source>
        <dbReference type="ARBA" id="ARBA00022692"/>
    </source>
</evidence>
<dbReference type="GO" id="GO:0022857">
    <property type="term" value="F:transmembrane transporter activity"/>
    <property type="evidence" value="ECO:0007669"/>
    <property type="project" value="InterPro"/>
</dbReference>
<dbReference type="InterPro" id="IPR020846">
    <property type="entry name" value="MFS_dom"/>
</dbReference>
<dbReference type="InterPro" id="IPR011701">
    <property type="entry name" value="MFS"/>
</dbReference>
<feature type="transmembrane region" description="Helical" evidence="4">
    <location>
        <begin position="112"/>
        <end position="133"/>
    </location>
</feature>
<reference evidence="6 7" key="1">
    <citation type="submission" date="2015-06" db="EMBL/GenBank/DDBJ databases">
        <title>Improved classification and identification of acetic acid bacteria using matrix-assisted laser desorption/ionization time-of-flight mass spectrometry; Gluconobacter nephelii and Gluconobacter uchimurae are later heterotypic synonyms of Gluconobacter japonicus and Gluconobacter oxydans, respectively.</title>
        <authorList>
            <person name="Li L."/>
            <person name="Cleenwerck I."/>
            <person name="De Vuyst L."/>
            <person name="Vandamme P."/>
        </authorList>
    </citation>
    <scope>NUCLEOTIDE SEQUENCE [LARGE SCALE GENOMIC DNA]</scope>
    <source>
        <strain evidence="6 7">LMG 23690</strain>
    </source>
</reference>
<dbReference type="EMBL" id="LHZU01000120">
    <property type="protein sequence ID" value="KXV60067.1"/>
    <property type="molecule type" value="Genomic_DNA"/>
</dbReference>
<dbReference type="Gene3D" id="1.20.1250.20">
    <property type="entry name" value="MFS general substrate transporter like domains"/>
    <property type="match status" value="1"/>
</dbReference>
<gene>
    <name evidence="6" type="ORF">AD948_06580</name>
</gene>
<accession>A0A149U3Y3</accession>
<keyword evidence="1 4" id="KW-0812">Transmembrane</keyword>
<feature type="transmembrane region" description="Helical" evidence="4">
    <location>
        <begin position="88"/>
        <end position="106"/>
    </location>
</feature>
<dbReference type="InterPro" id="IPR036259">
    <property type="entry name" value="MFS_trans_sf"/>
</dbReference>
<evidence type="ECO:0000256" key="3">
    <source>
        <dbReference type="ARBA" id="ARBA00023136"/>
    </source>
</evidence>
<dbReference type="Pfam" id="PF07690">
    <property type="entry name" value="MFS_1"/>
    <property type="match status" value="1"/>
</dbReference>
<feature type="transmembrane region" description="Helical" evidence="4">
    <location>
        <begin position="21"/>
        <end position="41"/>
    </location>
</feature>
<feature type="transmembrane region" description="Helical" evidence="4">
    <location>
        <begin position="351"/>
        <end position="370"/>
    </location>
</feature>
<feature type="transmembrane region" description="Helical" evidence="4">
    <location>
        <begin position="229"/>
        <end position="249"/>
    </location>
</feature>
<dbReference type="CDD" id="cd17324">
    <property type="entry name" value="MFS_NepI_like"/>
    <property type="match status" value="1"/>
</dbReference>
<organism evidence="6 7">
    <name type="scientific">Acetobacter senegalensis</name>
    <dbReference type="NCBI Taxonomy" id="446692"/>
    <lineage>
        <taxon>Bacteria</taxon>
        <taxon>Pseudomonadati</taxon>
        <taxon>Pseudomonadota</taxon>
        <taxon>Alphaproteobacteria</taxon>
        <taxon>Acetobacterales</taxon>
        <taxon>Acetobacteraceae</taxon>
        <taxon>Acetobacter</taxon>
    </lineage>
</organism>
<dbReference type="PANTHER" id="PTHR42910">
    <property type="entry name" value="TRANSPORTER SCO4007-RELATED"/>
    <property type="match status" value="1"/>
</dbReference>
<dbReference type="SUPFAM" id="SSF103473">
    <property type="entry name" value="MFS general substrate transporter"/>
    <property type="match status" value="1"/>
</dbReference>
<feature type="transmembrane region" description="Helical" evidence="4">
    <location>
        <begin position="145"/>
        <end position="163"/>
    </location>
</feature>